<dbReference type="PANTHER" id="PTHR30336:SF20">
    <property type="entry name" value="DUF218 DOMAIN-CONTAINING PROTEIN"/>
    <property type="match status" value="1"/>
</dbReference>
<dbReference type="InterPro" id="IPR003848">
    <property type="entry name" value="DUF218"/>
</dbReference>
<evidence type="ECO:0000313" key="2">
    <source>
        <dbReference type="EMBL" id="KAA6434188.1"/>
    </source>
</evidence>
<dbReference type="InterPro" id="IPR014729">
    <property type="entry name" value="Rossmann-like_a/b/a_fold"/>
</dbReference>
<dbReference type="Gene3D" id="3.40.50.620">
    <property type="entry name" value="HUPs"/>
    <property type="match status" value="1"/>
</dbReference>
<comment type="caution">
    <text evidence="2">The sequence shown here is derived from an EMBL/GenBank/DDBJ whole genome shotgun (WGS) entry which is preliminary data.</text>
</comment>
<dbReference type="Proteomes" id="UP000323994">
    <property type="component" value="Unassembled WGS sequence"/>
</dbReference>
<dbReference type="AlphaFoldDB" id="A0A5M8QG28"/>
<proteinExistence type="predicted"/>
<protein>
    <submittedName>
        <fullName evidence="2">YdcF family protein</fullName>
    </submittedName>
</protein>
<dbReference type="InterPro" id="IPR051599">
    <property type="entry name" value="Cell_Envelope_Assoc"/>
</dbReference>
<accession>A0A5M8QG28</accession>
<keyword evidence="3" id="KW-1185">Reference proteome</keyword>
<reference evidence="2 3" key="1">
    <citation type="submission" date="2019-05" db="EMBL/GenBank/DDBJ databases">
        <authorList>
            <person name="Qu J.-H."/>
        </authorList>
    </citation>
    <scope>NUCLEOTIDE SEQUENCE [LARGE SCALE GENOMIC DNA]</scope>
    <source>
        <strain evidence="2 3">NS28</strain>
    </source>
</reference>
<dbReference type="Pfam" id="PF02698">
    <property type="entry name" value="DUF218"/>
    <property type="match status" value="1"/>
</dbReference>
<evidence type="ECO:0000313" key="3">
    <source>
        <dbReference type="Proteomes" id="UP000323994"/>
    </source>
</evidence>
<sequence length="218" mass="25376">MLNNASERAFKKGLKSQPYDAVIIPGFPYSGDKWDMILQMRIHWAHYLYTKGYTKNIIFSGAAVATPYIESKVMAEYAHALGVPRERIFTEQKAQHSTENVYYSYRMAKGLGFSKIALATDPVQTTYMQKFIKRYELPVEMLPVIVDTLRVLNLYEPKTNTENCKQENFVKLSDKENFIKRFRGTMGKNIVWYEEDLKQSKFRRKYKDRMIPSGAAGH</sequence>
<dbReference type="CDD" id="cd06259">
    <property type="entry name" value="YdcF-like"/>
    <property type="match status" value="1"/>
</dbReference>
<name>A0A5M8QG28_9BACT</name>
<organism evidence="2 3">
    <name type="scientific">Dyadobacter flavalbus</name>
    <dbReference type="NCBI Taxonomy" id="2579942"/>
    <lineage>
        <taxon>Bacteria</taxon>
        <taxon>Pseudomonadati</taxon>
        <taxon>Bacteroidota</taxon>
        <taxon>Cytophagia</taxon>
        <taxon>Cytophagales</taxon>
        <taxon>Spirosomataceae</taxon>
        <taxon>Dyadobacter</taxon>
    </lineage>
</organism>
<dbReference type="GO" id="GO:0005886">
    <property type="term" value="C:plasma membrane"/>
    <property type="evidence" value="ECO:0007669"/>
    <property type="project" value="TreeGrafter"/>
</dbReference>
<feature type="domain" description="DUF218" evidence="1">
    <location>
        <begin position="20"/>
        <end position="154"/>
    </location>
</feature>
<dbReference type="OrthoDB" id="663545at2"/>
<evidence type="ECO:0000259" key="1">
    <source>
        <dbReference type="Pfam" id="PF02698"/>
    </source>
</evidence>
<gene>
    <name evidence="2" type="ORF">FEM33_23075</name>
</gene>
<dbReference type="PANTHER" id="PTHR30336">
    <property type="entry name" value="INNER MEMBRANE PROTEIN, PROBABLE PERMEASE"/>
    <property type="match status" value="1"/>
</dbReference>
<dbReference type="EMBL" id="VBSN01000069">
    <property type="protein sequence ID" value="KAA6434188.1"/>
    <property type="molecule type" value="Genomic_DNA"/>
</dbReference>